<keyword evidence="1" id="KW-1133">Transmembrane helix</keyword>
<feature type="transmembrane region" description="Helical" evidence="1">
    <location>
        <begin position="20"/>
        <end position="48"/>
    </location>
</feature>
<keyword evidence="3" id="KW-1185">Reference proteome</keyword>
<accession>A0ABR6B914</accession>
<feature type="transmembrane region" description="Helical" evidence="1">
    <location>
        <begin position="92"/>
        <end position="114"/>
    </location>
</feature>
<evidence type="ECO:0000313" key="2">
    <source>
        <dbReference type="EMBL" id="MBA8923358.1"/>
    </source>
</evidence>
<feature type="transmembrane region" description="Helical" evidence="1">
    <location>
        <begin position="60"/>
        <end position="80"/>
    </location>
</feature>
<comment type="caution">
    <text evidence="2">The sequence shown here is derived from an EMBL/GenBank/DDBJ whole genome shotgun (WGS) entry which is preliminary data.</text>
</comment>
<proteinExistence type="predicted"/>
<protein>
    <submittedName>
        <fullName evidence="2">Uncharacterized protein</fullName>
    </submittedName>
</protein>
<evidence type="ECO:0000256" key="1">
    <source>
        <dbReference type="SAM" id="Phobius"/>
    </source>
</evidence>
<reference evidence="2 3" key="1">
    <citation type="submission" date="2020-08" db="EMBL/GenBank/DDBJ databases">
        <title>Genomic Encyclopedia of Archaeal and Bacterial Type Strains, Phase II (KMG-II): from individual species to whole genera.</title>
        <authorList>
            <person name="Goeker M."/>
        </authorList>
    </citation>
    <scope>NUCLEOTIDE SEQUENCE [LARGE SCALE GENOMIC DNA]</scope>
    <source>
        <strain evidence="2 3">DSM 43850</strain>
    </source>
</reference>
<dbReference type="Proteomes" id="UP000517916">
    <property type="component" value="Unassembled WGS sequence"/>
</dbReference>
<dbReference type="RefSeq" id="WP_025359023.1">
    <property type="nucleotide sequence ID" value="NZ_BAAABQ010000063.1"/>
</dbReference>
<gene>
    <name evidence="2" type="ORF">BC739_000555</name>
</gene>
<name>A0ABR6B914_9PSEU</name>
<sequence length="124" mass="13396">MLTTTPSTATPPRNRATWRLVTISAWATPVLIVGQFAMVAVVPVALVLIGVLRDTRLRALRWWAAALAVAYAIPLALWAIGPHRAPSLSKDMNPIFAVLIVGTAIATAIASHLLRRKSRPTVQE</sequence>
<keyword evidence="1" id="KW-0472">Membrane</keyword>
<organism evidence="2 3">
    <name type="scientific">Kutzneria viridogrisea</name>
    <dbReference type="NCBI Taxonomy" id="47990"/>
    <lineage>
        <taxon>Bacteria</taxon>
        <taxon>Bacillati</taxon>
        <taxon>Actinomycetota</taxon>
        <taxon>Actinomycetes</taxon>
        <taxon>Pseudonocardiales</taxon>
        <taxon>Pseudonocardiaceae</taxon>
        <taxon>Kutzneria</taxon>
    </lineage>
</organism>
<dbReference type="EMBL" id="JACJID010000001">
    <property type="protein sequence ID" value="MBA8923358.1"/>
    <property type="molecule type" value="Genomic_DNA"/>
</dbReference>
<keyword evidence="1" id="KW-0812">Transmembrane</keyword>
<evidence type="ECO:0000313" key="3">
    <source>
        <dbReference type="Proteomes" id="UP000517916"/>
    </source>
</evidence>